<dbReference type="OrthoDB" id="9891394at2"/>
<dbReference type="KEGG" id="dpd:Deipe_0456"/>
<dbReference type="PATRIC" id="fig|937777.3.peg.463"/>
<accession>K9ZYQ3</accession>
<organism evidence="2 3">
    <name type="scientific">Deinococcus peraridilitoris (strain DSM 19664 / LMG 22246 / CIP 109416 / KR-200)</name>
    <dbReference type="NCBI Taxonomy" id="937777"/>
    <lineage>
        <taxon>Bacteria</taxon>
        <taxon>Thermotogati</taxon>
        <taxon>Deinococcota</taxon>
        <taxon>Deinococci</taxon>
        <taxon>Deinococcales</taxon>
        <taxon>Deinococcaceae</taxon>
        <taxon>Deinococcus</taxon>
    </lineage>
</organism>
<name>K9ZYQ3_DEIPD</name>
<evidence type="ECO:0000313" key="2">
    <source>
        <dbReference type="EMBL" id="AFZ66052.1"/>
    </source>
</evidence>
<evidence type="ECO:0000313" key="3">
    <source>
        <dbReference type="Proteomes" id="UP000010467"/>
    </source>
</evidence>
<dbReference type="Proteomes" id="UP000010467">
    <property type="component" value="Chromosome"/>
</dbReference>
<evidence type="ECO:0008006" key="4">
    <source>
        <dbReference type="Google" id="ProtNLM"/>
    </source>
</evidence>
<gene>
    <name evidence="2" type="ordered locus">Deipe_0456</name>
</gene>
<feature type="signal peptide" evidence="1">
    <location>
        <begin position="1"/>
        <end position="22"/>
    </location>
</feature>
<evidence type="ECO:0000256" key="1">
    <source>
        <dbReference type="SAM" id="SignalP"/>
    </source>
</evidence>
<dbReference type="PROSITE" id="PS51257">
    <property type="entry name" value="PROKAR_LIPOPROTEIN"/>
    <property type="match status" value="1"/>
</dbReference>
<proteinExistence type="predicted"/>
<sequence length="141" mass="15108">MKRVWLLGLLMLGACAPSTSTSGPQFSPEDTAALELGKGDAASLSRGFSGRGEPALRFSAVGQDVTLGQWKLSGSRLRLNDARCVVNGPEVLCDFSRVLVPAGKSFVLEMTGEHVDVFARYRLPDGALRAKFLTPPAPDFR</sequence>
<reference evidence="3" key="1">
    <citation type="submission" date="2012-03" db="EMBL/GenBank/DDBJ databases">
        <title>Complete sequence of chromosome of Deinococcus peraridilitoris DSM 19664.</title>
        <authorList>
            <person name="Lucas S."/>
            <person name="Copeland A."/>
            <person name="Lapidus A."/>
            <person name="Glavina del Rio T."/>
            <person name="Dalin E."/>
            <person name="Tice H."/>
            <person name="Bruce D."/>
            <person name="Goodwin L."/>
            <person name="Pitluck S."/>
            <person name="Peters L."/>
            <person name="Mikhailova N."/>
            <person name="Lu M."/>
            <person name="Kyrpides N."/>
            <person name="Mavromatis K."/>
            <person name="Ivanova N."/>
            <person name="Brettin T."/>
            <person name="Detter J.C."/>
            <person name="Han C."/>
            <person name="Larimer F."/>
            <person name="Land M."/>
            <person name="Hauser L."/>
            <person name="Markowitz V."/>
            <person name="Cheng J.-F."/>
            <person name="Hugenholtz P."/>
            <person name="Woyke T."/>
            <person name="Wu D."/>
            <person name="Pukall R."/>
            <person name="Steenblock K."/>
            <person name="Brambilla E."/>
            <person name="Klenk H.-P."/>
            <person name="Eisen J.A."/>
        </authorList>
    </citation>
    <scope>NUCLEOTIDE SEQUENCE [LARGE SCALE GENOMIC DNA]</scope>
    <source>
        <strain evidence="3">DSM 19664 / LMG 22246 / CIP 109416 / KR-200</strain>
    </source>
</reference>
<protein>
    <recommendedName>
        <fullName evidence="4">Lipoprotein</fullName>
    </recommendedName>
</protein>
<dbReference type="HOGENOM" id="CLU_1822210_0_0_0"/>
<dbReference type="AlphaFoldDB" id="K9ZYQ3"/>
<dbReference type="RefSeq" id="WP_015234362.1">
    <property type="nucleotide sequence ID" value="NC_019793.1"/>
</dbReference>
<dbReference type="EMBL" id="CP003382">
    <property type="protein sequence ID" value="AFZ66052.1"/>
    <property type="molecule type" value="Genomic_DNA"/>
</dbReference>
<dbReference type="STRING" id="937777.Deipe_0456"/>
<keyword evidence="3" id="KW-1185">Reference proteome</keyword>
<keyword evidence="1" id="KW-0732">Signal</keyword>
<feature type="chain" id="PRO_5003939417" description="Lipoprotein" evidence="1">
    <location>
        <begin position="23"/>
        <end position="141"/>
    </location>
</feature>